<accession>A0ABQ3GQQ8</accession>
<evidence type="ECO:0000313" key="2">
    <source>
        <dbReference type="Proteomes" id="UP000610203"/>
    </source>
</evidence>
<organism evidence="1 2">
    <name type="scientific">Psychrobacter glaciei</name>
    <dbReference type="NCBI Taxonomy" id="619771"/>
    <lineage>
        <taxon>Bacteria</taxon>
        <taxon>Pseudomonadati</taxon>
        <taxon>Pseudomonadota</taxon>
        <taxon>Gammaproteobacteria</taxon>
        <taxon>Moraxellales</taxon>
        <taxon>Moraxellaceae</taxon>
        <taxon>Psychrobacter</taxon>
    </lineage>
</organism>
<evidence type="ECO:0000313" key="1">
    <source>
        <dbReference type="EMBL" id="GHD32199.1"/>
    </source>
</evidence>
<keyword evidence="2" id="KW-1185">Reference proteome</keyword>
<name>A0ABQ3GQQ8_9GAMM</name>
<comment type="caution">
    <text evidence="1">The sequence shown here is derived from an EMBL/GenBank/DDBJ whole genome shotgun (WGS) entry which is preliminary data.</text>
</comment>
<dbReference type="RefSeq" id="WP_189584036.1">
    <property type="nucleotide sequence ID" value="NZ_BMZR01000002.1"/>
</dbReference>
<protein>
    <submittedName>
        <fullName evidence="1">Uncharacterized protein</fullName>
    </submittedName>
</protein>
<sequence>MQMKHLIIFALAGIVLLIGFNMFNSNRHESRIAAATSSTTSPATAISSEDTVNTNTDIASQPLGKQPKAILDNATAQIEQAEQLNQERVEQMSDAQ</sequence>
<dbReference type="Proteomes" id="UP000610203">
    <property type="component" value="Unassembled WGS sequence"/>
</dbReference>
<gene>
    <name evidence="1" type="ORF">GCM10016272_15120</name>
</gene>
<proteinExistence type="predicted"/>
<reference evidence="2" key="1">
    <citation type="journal article" date="2019" name="Int. J. Syst. Evol. Microbiol.">
        <title>The Global Catalogue of Microorganisms (GCM) 10K type strain sequencing project: providing services to taxonomists for standard genome sequencing and annotation.</title>
        <authorList>
            <consortium name="The Broad Institute Genomics Platform"/>
            <consortium name="The Broad Institute Genome Sequencing Center for Infectious Disease"/>
            <person name="Wu L."/>
            <person name="Ma J."/>
        </authorList>
    </citation>
    <scope>NUCLEOTIDE SEQUENCE [LARGE SCALE GENOMIC DNA]</scope>
    <source>
        <strain evidence="2">KCTC 42280</strain>
    </source>
</reference>
<dbReference type="EMBL" id="BMZR01000002">
    <property type="protein sequence ID" value="GHD32199.1"/>
    <property type="molecule type" value="Genomic_DNA"/>
</dbReference>